<feature type="compositionally biased region" description="Gly residues" evidence="3">
    <location>
        <begin position="426"/>
        <end position="439"/>
    </location>
</feature>
<organism evidence="5 6">
    <name type="scientific">Halovenus rubra</name>
    <dbReference type="NCBI Taxonomy" id="869890"/>
    <lineage>
        <taxon>Archaea</taxon>
        <taxon>Methanobacteriati</taxon>
        <taxon>Methanobacteriota</taxon>
        <taxon>Stenosarchaea group</taxon>
        <taxon>Halobacteria</taxon>
        <taxon>Halobacteriales</taxon>
        <taxon>Haloarculaceae</taxon>
        <taxon>Halovenus</taxon>
    </lineage>
</organism>
<dbReference type="InterPro" id="IPR017533">
    <property type="entry name" value="Halocyanin"/>
</dbReference>
<dbReference type="EMBL" id="JBHSZQ010000004">
    <property type="protein sequence ID" value="MFC7125405.1"/>
    <property type="molecule type" value="Genomic_DNA"/>
</dbReference>
<evidence type="ECO:0000313" key="6">
    <source>
        <dbReference type="Proteomes" id="UP001596414"/>
    </source>
</evidence>
<keyword evidence="2" id="KW-0186">Copper</keyword>
<evidence type="ECO:0000256" key="2">
    <source>
        <dbReference type="ARBA" id="ARBA00023008"/>
    </source>
</evidence>
<feature type="domain" description="Blue (type 1) copper" evidence="4">
    <location>
        <begin position="469"/>
        <end position="553"/>
    </location>
</feature>
<dbReference type="PANTHER" id="PTHR36507:SF1">
    <property type="entry name" value="BLL1555 PROTEIN"/>
    <property type="match status" value="1"/>
</dbReference>
<dbReference type="InterPro" id="IPR052721">
    <property type="entry name" value="ET_Amicyanin"/>
</dbReference>
<dbReference type="InterPro" id="IPR008972">
    <property type="entry name" value="Cupredoxin"/>
</dbReference>
<dbReference type="AlphaFoldDB" id="A0ABD5X2S1"/>
<feature type="domain" description="Blue (type 1) copper" evidence="4">
    <location>
        <begin position="215"/>
        <end position="298"/>
    </location>
</feature>
<proteinExistence type="predicted"/>
<dbReference type="Proteomes" id="UP001596414">
    <property type="component" value="Unassembled WGS sequence"/>
</dbReference>
<evidence type="ECO:0000259" key="4">
    <source>
        <dbReference type="Pfam" id="PF00127"/>
    </source>
</evidence>
<feature type="region of interest" description="Disordered" evidence="3">
    <location>
        <begin position="30"/>
        <end position="61"/>
    </location>
</feature>
<gene>
    <name evidence="5" type="ORF">ACFQJ7_05040</name>
</gene>
<comment type="caution">
    <text evidence="5">The sequence shown here is derived from an EMBL/GenBank/DDBJ whole genome shotgun (WGS) entry which is preliminary data.</text>
</comment>
<feature type="domain" description="Blue (type 1) copper" evidence="4">
    <location>
        <begin position="339"/>
        <end position="422"/>
    </location>
</feature>
<dbReference type="RefSeq" id="WP_267636398.1">
    <property type="nucleotide sequence ID" value="NZ_JAODIY010000004.1"/>
</dbReference>
<evidence type="ECO:0000256" key="3">
    <source>
        <dbReference type="SAM" id="MobiDB-lite"/>
    </source>
</evidence>
<dbReference type="PANTHER" id="PTHR36507">
    <property type="entry name" value="BLL1555 PROTEIN"/>
    <property type="match status" value="1"/>
</dbReference>
<protein>
    <submittedName>
        <fullName evidence="5">Halocyanin domain-containing protein</fullName>
    </submittedName>
</protein>
<dbReference type="NCBIfam" id="TIGR03102">
    <property type="entry name" value="halo_cynanin"/>
    <property type="match status" value="4"/>
</dbReference>
<evidence type="ECO:0000256" key="1">
    <source>
        <dbReference type="ARBA" id="ARBA00022723"/>
    </source>
</evidence>
<keyword evidence="1" id="KW-0479">Metal-binding</keyword>
<feature type="region of interest" description="Disordered" evidence="3">
    <location>
        <begin position="422"/>
        <end position="441"/>
    </location>
</feature>
<evidence type="ECO:0000313" key="5">
    <source>
        <dbReference type="EMBL" id="MFC7125405.1"/>
    </source>
</evidence>
<feature type="domain" description="Blue (type 1) copper" evidence="4">
    <location>
        <begin position="90"/>
        <end position="172"/>
    </location>
</feature>
<reference evidence="5 6" key="1">
    <citation type="journal article" date="2014" name="Int. J. Syst. Evol. Microbiol.">
        <title>Complete genome sequence of Corynebacterium casei LMG S-19264T (=DSM 44701T), isolated from a smear-ripened cheese.</title>
        <authorList>
            <consortium name="US DOE Joint Genome Institute (JGI-PGF)"/>
            <person name="Walter F."/>
            <person name="Albersmeier A."/>
            <person name="Kalinowski J."/>
            <person name="Ruckert C."/>
        </authorList>
    </citation>
    <scope>NUCLEOTIDE SEQUENCE [LARGE SCALE GENOMIC DNA]</scope>
    <source>
        <strain evidence="5 6">CGMCC 4.7215</strain>
    </source>
</reference>
<dbReference type="GO" id="GO:0046872">
    <property type="term" value="F:metal ion binding"/>
    <property type="evidence" value="ECO:0007669"/>
    <property type="project" value="UniProtKB-KW"/>
</dbReference>
<dbReference type="SUPFAM" id="SSF49503">
    <property type="entry name" value="Cupredoxins"/>
    <property type="match status" value="4"/>
</dbReference>
<dbReference type="Gene3D" id="2.60.40.420">
    <property type="entry name" value="Cupredoxins - blue copper proteins"/>
    <property type="match status" value="4"/>
</dbReference>
<dbReference type="Pfam" id="PF00127">
    <property type="entry name" value="Copper-bind"/>
    <property type="match status" value="4"/>
</dbReference>
<name>A0ABD5X2S1_9EURY</name>
<dbReference type="InterPro" id="IPR000923">
    <property type="entry name" value="BlueCu_1"/>
</dbReference>
<sequence>MTDFDRDRRKILKAGAAGLSLGLAGCIGPFADTQGVPGTTDPSEESESNGEGDDGGTDPATMVDEYLTENSANGYDGSIKDMTGQDSITIENGANEPEYEFGPAAVRVDVGTEITWEWASDGHSVRAVEGGDFDSGIENEGFTWSNTFEESGVVLYECQPHAAVGQIGAIIVGDGGSGGGGGSNGAKSQVDEYLADANGYDGSIKDMTGQGSITIENGANEPNYEFGPAAVRVDVGTEITWEWASDGHSVRAVEGGDFDSGIENEGFTWSYTFDEPGVVLYECQPHAAVGQLGAVVVEGESDSGGDGGEAASQVDEYLADANGYDGSIKDMTGQGSITIENGANEPNYEFGPAAVRVDVGTEITWEWASDGHSVRAVEGGDFDSGIENEGFTWSYTFDEPGVVLYECQPHAALGQLGAVVVEGESDSGGDGSDSGGDGGEAASRVDEYLADANGYDGSIKDMTGQDSVSVENGVNEPNYAFGPSAIRVDSGTEVTWEWVSAGHSVAATEGADFDSGIEGEGFTWSYTFEESGVVLYECQPHSAVGQLGAVIVE</sequence>
<dbReference type="PROSITE" id="PS51257">
    <property type="entry name" value="PROKAR_LIPOPROTEIN"/>
    <property type="match status" value="1"/>
</dbReference>
<feature type="compositionally biased region" description="Acidic residues" evidence="3">
    <location>
        <begin position="42"/>
        <end position="56"/>
    </location>
</feature>
<accession>A0ABD5X2S1</accession>